<evidence type="ECO:0000256" key="1">
    <source>
        <dbReference type="SAM" id="MobiDB-lite"/>
    </source>
</evidence>
<name>A0A699ZBP9_HAELA</name>
<evidence type="ECO:0000313" key="3">
    <source>
        <dbReference type="Proteomes" id="UP000485058"/>
    </source>
</evidence>
<dbReference type="EMBL" id="BLLF01000550">
    <property type="protein sequence ID" value="GFH12882.1"/>
    <property type="molecule type" value="Genomic_DNA"/>
</dbReference>
<reference evidence="2 3" key="1">
    <citation type="submission" date="2020-02" db="EMBL/GenBank/DDBJ databases">
        <title>Draft genome sequence of Haematococcus lacustris strain NIES-144.</title>
        <authorList>
            <person name="Morimoto D."/>
            <person name="Nakagawa S."/>
            <person name="Yoshida T."/>
            <person name="Sawayama S."/>
        </authorList>
    </citation>
    <scope>NUCLEOTIDE SEQUENCE [LARGE SCALE GENOMIC DNA]</scope>
    <source>
        <strain evidence="2 3">NIES-144</strain>
    </source>
</reference>
<organism evidence="2 3">
    <name type="scientific">Haematococcus lacustris</name>
    <name type="common">Green alga</name>
    <name type="synonym">Haematococcus pluvialis</name>
    <dbReference type="NCBI Taxonomy" id="44745"/>
    <lineage>
        <taxon>Eukaryota</taxon>
        <taxon>Viridiplantae</taxon>
        <taxon>Chlorophyta</taxon>
        <taxon>core chlorophytes</taxon>
        <taxon>Chlorophyceae</taxon>
        <taxon>CS clade</taxon>
        <taxon>Chlamydomonadales</taxon>
        <taxon>Haematococcaceae</taxon>
        <taxon>Haematococcus</taxon>
    </lineage>
</organism>
<protein>
    <submittedName>
        <fullName evidence="2">Uncharacterized protein</fullName>
    </submittedName>
</protein>
<dbReference type="AlphaFoldDB" id="A0A699ZBP9"/>
<feature type="region of interest" description="Disordered" evidence="1">
    <location>
        <begin position="39"/>
        <end position="69"/>
    </location>
</feature>
<gene>
    <name evidence="2" type="ORF">HaLaN_08653</name>
</gene>
<evidence type="ECO:0000313" key="2">
    <source>
        <dbReference type="EMBL" id="GFH12882.1"/>
    </source>
</evidence>
<feature type="compositionally biased region" description="Gly residues" evidence="1">
    <location>
        <begin position="40"/>
        <end position="69"/>
    </location>
</feature>
<keyword evidence="3" id="KW-1185">Reference proteome</keyword>
<sequence length="69" mass="7312">MRLKCDPRKELENECKYEVGSAAADIRGKKGLTWAVSRQQGGGMWEEGEEGGGGVEGWTGVGGGWRGVG</sequence>
<proteinExistence type="predicted"/>
<comment type="caution">
    <text evidence="2">The sequence shown here is derived from an EMBL/GenBank/DDBJ whole genome shotgun (WGS) entry which is preliminary data.</text>
</comment>
<dbReference type="Proteomes" id="UP000485058">
    <property type="component" value="Unassembled WGS sequence"/>
</dbReference>
<accession>A0A699ZBP9</accession>